<evidence type="ECO:0000256" key="11">
    <source>
        <dbReference type="PIRSR" id="PIRSR000239-1"/>
    </source>
</evidence>
<proteinExistence type="inferred from homology"/>
<evidence type="ECO:0000256" key="5">
    <source>
        <dbReference type="ARBA" id="ARBA00023002"/>
    </source>
</evidence>
<reference evidence="13" key="1">
    <citation type="journal article" date="2014" name="Genome Biol. Evol.">
        <title>Pangenome evidence for extensive interdomain horizontal transfer affecting lineage core and shell genes in uncultured planktonic thaumarchaeota and euryarchaeota.</title>
        <authorList>
            <person name="Deschamps P."/>
            <person name="Zivanovic Y."/>
            <person name="Moreira D."/>
            <person name="Rodriguez-Valera F."/>
            <person name="Lopez-Garcia P."/>
        </authorList>
    </citation>
    <scope>NUCLEOTIDE SEQUENCE</scope>
</reference>
<evidence type="ECO:0000256" key="3">
    <source>
        <dbReference type="ARBA" id="ARBA00022559"/>
    </source>
</evidence>
<feature type="active site" description="Cysteine sulfenic acid (-SOH) intermediate; for peroxidase activity" evidence="11">
    <location>
        <position position="51"/>
    </location>
</feature>
<dbReference type="GO" id="GO:0008379">
    <property type="term" value="F:thioredoxin peroxidase activity"/>
    <property type="evidence" value="ECO:0007669"/>
    <property type="project" value="TreeGrafter"/>
</dbReference>
<evidence type="ECO:0000259" key="12">
    <source>
        <dbReference type="PROSITE" id="PS51352"/>
    </source>
</evidence>
<dbReference type="InterPro" id="IPR000866">
    <property type="entry name" value="AhpC/TSA"/>
</dbReference>
<feature type="domain" description="Thioredoxin" evidence="12">
    <location>
        <begin position="7"/>
        <end position="160"/>
    </location>
</feature>
<dbReference type="FunFam" id="3.40.30.10:FF:000007">
    <property type="entry name" value="Thioredoxin-dependent thiol peroxidase"/>
    <property type="match status" value="1"/>
</dbReference>
<sequence>MANPVELVVGENAPDFEATVTDGNTIGLSEMLSSGDGVILYFYPRDNTSGCTVQACDFRDSFGRFNQSGWKVIGVSTDSAESHQKFTDKNDLPFELIVDEDASLHEAYGTWREKSMYGKTYMGTLRSTFVISPDGTLRWVRYKVSPKGHVEQLMSDLNVV</sequence>
<dbReference type="GO" id="GO:0005737">
    <property type="term" value="C:cytoplasm"/>
    <property type="evidence" value="ECO:0007669"/>
    <property type="project" value="TreeGrafter"/>
</dbReference>
<evidence type="ECO:0000256" key="7">
    <source>
        <dbReference type="ARBA" id="ARBA00023284"/>
    </source>
</evidence>
<evidence type="ECO:0000256" key="10">
    <source>
        <dbReference type="ARBA" id="ARBA00049091"/>
    </source>
</evidence>
<evidence type="ECO:0000256" key="9">
    <source>
        <dbReference type="ARBA" id="ARBA00038489"/>
    </source>
</evidence>
<dbReference type="EC" id="1.11.1.24" evidence="2"/>
<accession>A0A075GAL4</accession>
<dbReference type="PANTHER" id="PTHR42801:SF4">
    <property type="entry name" value="AHPC_TSA FAMILY PROTEIN"/>
    <property type="match status" value="1"/>
</dbReference>
<evidence type="ECO:0000256" key="2">
    <source>
        <dbReference type="ARBA" id="ARBA00013017"/>
    </source>
</evidence>
<evidence type="ECO:0000256" key="4">
    <source>
        <dbReference type="ARBA" id="ARBA00022862"/>
    </source>
</evidence>
<dbReference type="PANTHER" id="PTHR42801">
    <property type="entry name" value="THIOREDOXIN-DEPENDENT PEROXIDE REDUCTASE"/>
    <property type="match status" value="1"/>
</dbReference>
<keyword evidence="5 13" id="KW-0560">Oxidoreductase</keyword>
<dbReference type="InterPro" id="IPR024706">
    <property type="entry name" value="Peroxiredoxin_AhpC-typ"/>
</dbReference>
<keyword evidence="4" id="KW-0049">Antioxidant</keyword>
<dbReference type="Pfam" id="PF00578">
    <property type="entry name" value="AhpC-TSA"/>
    <property type="match status" value="1"/>
</dbReference>
<dbReference type="GO" id="GO:0045454">
    <property type="term" value="P:cell redox homeostasis"/>
    <property type="evidence" value="ECO:0007669"/>
    <property type="project" value="TreeGrafter"/>
</dbReference>
<dbReference type="PROSITE" id="PS51352">
    <property type="entry name" value="THIOREDOXIN_2"/>
    <property type="match status" value="1"/>
</dbReference>
<evidence type="ECO:0000313" key="13">
    <source>
        <dbReference type="EMBL" id="AIE98921.1"/>
    </source>
</evidence>
<keyword evidence="7" id="KW-0676">Redox-active center</keyword>
<keyword evidence="6" id="KW-1015">Disulfide bond</keyword>
<comment type="similarity">
    <text evidence="9">Belongs to the peroxiredoxin family. BCP/PrxQ subfamily.</text>
</comment>
<organism evidence="13">
    <name type="scientific">uncultured marine group II/III euryarchaeote KM3_102_C05</name>
    <dbReference type="NCBI Taxonomy" id="1457844"/>
    <lineage>
        <taxon>Archaea</taxon>
        <taxon>Methanobacteriati</taxon>
        <taxon>Methanobacteriota</taxon>
        <taxon>environmental samples</taxon>
    </lineage>
</organism>
<dbReference type="AlphaFoldDB" id="A0A075GAL4"/>
<dbReference type="Gene3D" id="3.40.30.10">
    <property type="entry name" value="Glutaredoxin"/>
    <property type="match status" value="1"/>
</dbReference>
<evidence type="ECO:0000256" key="8">
    <source>
        <dbReference type="ARBA" id="ARBA00032824"/>
    </source>
</evidence>
<evidence type="ECO:0000256" key="6">
    <source>
        <dbReference type="ARBA" id="ARBA00023157"/>
    </source>
</evidence>
<gene>
    <name evidence="13" type="primary">BCP</name>
    <name evidence="13" type="synonym">DOT5</name>
    <name evidence="13" type="synonym">PRXQ</name>
</gene>
<protein>
    <recommendedName>
        <fullName evidence="2">thioredoxin-dependent peroxiredoxin</fullName>
        <ecNumber evidence="2">1.11.1.24</ecNumber>
    </recommendedName>
    <alternativeName>
        <fullName evidence="8">Thioredoxin peroxidase</fullName>
    </alternativeName>
</protein>
<dbReference type="InterPro" id="IPR013766">
    <property type="entry name" value="Thioredoxin_domain"/>
</dbReference>
<dbReference type="EMBL" id="KF900549">
    <property type="protein sequence ID" value="AIE98921.1"/>
    <property type="molecule type" value="Genomic_DNA"/>
</dbReference>
<dbReference type="InterPro" id="IPR050924">
    <property type="entry name" value="Peroxiredoxin_BCP/PrxQ"/>
</dbReference>
<name>A0A075GAL4_9EURY</name>
<dbReference type="SUPFAM" id="SSF52833">
    <property type="entry name" value="Thioredoxin-like"/>
    <property type="match status" value="1"/>
</dbReference>
<dbReference type="CDD" id="cd03017">
    <property type="entry name" value="PRX_BCP"/>
    <property type="match status" value="1"/>
</dbReference>
<keyword evidence="3 13" id="KW-0575">Peroxidase</keyword>
<comment type="subunit">
    <text evidence="1">Monomer.</text>
</comment>
<comment type="catalytic activity">
    <reaction evidence="10">
        <text>a hydroperoxide + [thioredoxin]-dithiol = an alcohol + [thioredoxin]-disulfide + H2O</text>
        <dbReference type="Rhea" id="RHEA:62620"/>
        <dbReference type="Rhea" id="RHEA-COMP:10698"/>
        <dbReference type="Rhea" id="RHEA-COMP:10700"/>
        <dbReference type="ChEBI" id="CHEBI:15377"/>
        <dbReference type="ChEBI" id="CHEBI:29950"/>
        <dbReference type="ChEBI" id="CHEBI:30879"/>
        <dbReference type="ChEBI" id="CHEBI:35924"/>
        <dbReference type="ChEBI" id="CHEBI:50058"/>
        <dbReference type="EC" id="1.11.1.24"/>
    </reaction>
</comment>
<dbReference type="PIRSF" id="PIRSF000239">
    <property type="entry name" value="AHPC"/>
    <property type="match status" value="1"/>
</dbReference>
<dbReference type="GO" id="GO:0034599">
    <property type="term" value="P:cellular response to oxidative stress"/>
    <property type="evidence" value="ECO:0007669"/>
    <property type="project" value="TreeGrafter"/>
</dbReference>
<dbReference type="InterPro" id="IPR036249">
    <property type="entry name" value="Thioredoxin-like_sf"/>
</dbReference>
<evidence type="ECO:0000256" key="1">
    <source>
        <dbReference type="ARBA" id="ARBA00011245"/>
    </source>
</evidence>